<evidence type="ECO:0000256" key="2">
    <source>
        <dbReference type="ARBA" id="ARBA00022614"/>
    </source>
</evidence>
<keyword evidence="5" id="KW-0677">Repeat</keyword>
<dbReference type="PROSITE" id="PS51450">
    <property type="entry name" value="LRR"/>
    <property type="match status" value="1"/>
</dbReference>
<evidence type="ECO:0000313" key="10">
    <source>
        <dbReference type="Proteomes" id="UP000257109"/>
    </source>
</evidence>
<dbReference type="PANTHER" id="PTHR45631:SF45">
    <property type="entry name" value="LEUCINE-RICH REPEAT (LRR) FAMILY PROTEIN"/>
    <property type="match status" value="1"/>
</dbReference>
<dbReference type="GO" id="GO:0016301">
    <property type="term" value="F:kinase activity"/>
    <property type="evidence" value="ECO:0007669"/>
    <property type="project" value="UniProtKB-KW"/>
</dbReference>
<dbReference type="FunFam" id="3.80.10.10:FF:000129">
    <property type="entry name" value="Leucine-rich repeat receptor-like kinase"/>
    <property type="match status" value="1"/>
</dbReference>
<dbReference type="Pfam" id="PF12819">
    <property type="entry name" value="Malectin_like"/>
    <property type="match status" value="1"/>
</dbReference>
<dbReference type="EMBL" id="QJKJ01000068">
    <property type="protein sequence ID" value="RDY14478.1"/>
    <property type="molecule type" value="Genomic_DNA"/>
</dbReference>
<dbReference type="SUPFAM" id="SSF52058">
    <property type="entry name" value="L domain-like"/>
    <property type="match status" value="1"/>
</dbReference>
<keyword evidence="10" id="KW-1185">Reference proteome</keyword>
<keyword evidence="4" id="KW-0732">Signal</keyword>
<dbReference type="Pfam" id="PF00560">
    <property type="entry name" value="LRR_1"/>
    <property type="match status" value="1"/>
</dbReference>
<dbReference type="Gene3D" id="3.80.10.10">
    <property type="entry name" value="Ribonuclease Inhibitor"/>
    <property type="match status" value="1"/>
</dbReference>
<keyword evidence="6" id="KW-1133">Transmembrane helix</keyword>
<name>A0A371IHK2_MUCPR</name>
<dbReference type="AlphaFoldDB" id="A0A371IHK2"/>
<evidence type="ECO:0000256" key="3">
    <source>
        <dbReference type="ARBA" id="ARBA00022692"/>
    </source>
</evidence>
<protein>
    <submittedName>
        <fullName evidence="9">LRR receptor-like serine/threonine-protein kinase</fullName>
    </submittedName>
</protein>
<feature type="non-terminal residue" evidence="9">
    <location>
        <position position="599"/>
    </location>
</feature>
<dbReference type="InterPro" id="IPR032675">
    <property type="entry name" value="LRR_dom_sf"/>
</dbReference>
<evidence type="ECO:0000313" key="9">
    <source>
        <dbReference type="EMBL" id="RDY14478.1"/>
    </source>
</evidence>
<evidence type="ECO:0000256" key="6">
    <source>
        <dbReference type="ARBA" id="ARBA00022989"/>
    </source>
</evidence>
<accession>A0A371IHK2</accession>
<dbReference type="STRING" id="157652.A0A371IHK2"/>
<comment type="caution">
    <text evidence="9">The sequence shown here is derived from an EMBL/GenBank/DDBJ whole genome shotgun (WGS) entry which is preliminary data.</text>
</comment>
<dbReference type="OrthoDB" id="1394818at2759"/>
<comment type="subcellular location">
    <subcellularLocation>
        <location evidence="1">Membrane</location>
        <topology evidence="1">Single-pass membrane protein</topology>
    </subcellularLocation>
</comment>
<keyword evidence="3" id="KW-0812">Transmembrane</keyword>
<evidence type="ECO:0000256" key="1">
    <source>
        <dbReference type="ARBA" id="ARBA00004167"/>
    </source>
</evidence>
<proteinExistence type="predicted"/>
<dbReference type="Gene3D" id="2.60.120.430">
    <property type="entry name" value="Galactose-binding lectin"/>
    <property type="match status" value="1"/>
</dbReference>
<dbReference type="InterPro" id="IPR001611">
    <property type="entry name" value="Leu-rich_rpt"/>
</dbReference>
<feature type="domain" description="Malectin-like" evidence="8">
    <location>
        <begin position="82"/>
        <end position="402"/>
    </location>
</feature>
<evidence type="ECO:0000256" key="7">
    <source>
        <dbReference type="ARBA" id="ARBA00023136"/>
    </source>
</evidence>
<keyword evidence="2" id="KW-0433">Leucine-rich repeat</keyword>
<keyword evidence="7" id="KW-0472">Membrane</keyword>
<evidence type="ECO:0000256" key="5">
    <source>
        <dbReference type="ARBA" id="ARBA00022737"/>
    </source>
</evidence>
<evidence type="ECO:0000256" key="4">
    <source>
        <dbReference type="ARBA" id="ARBA00022729"/>
    </source>
</evidence>
<organism evidence="9 10">
    <name type="scientific">Mucuna pruriens</name>
    <name type="common">Velvet bean</name>
    <name type="synonym">Dolichos pruriens</name>
    <dbReference type="NCBI Taxonomy" id="157652"/>
    <lineage>
        <taxon>Eukaryota</taxon>
        <taxon>Viridiplantae</taxon>
        <taxon>Streptophyta</taxon>
        <taxon>Embryophyta</taxon>
        <taxon>Tracheophyta</taxon>
        <taxon>Spermatophyta</taxon>
        <taxon>Magnoliopsida</taxon>
        <taxon>eudicotyledons</taxon>
        <taxon>Gunneridae</taxon>
        <taxon>Pentapetalae</taxon>
        <taxon>rosids</taxon>
        <taxon>fabids</taxon>
        <taxon>Fabales</taxon>
        <taxon>Fabaceae</taxon>
        <taxon>Papilionoideae</taxon>
        <taxon>50 kb inversion clade</taxon>
        <taxon>NPAAA clade</taxon>
        <taxon>indigoferoid/millettioid clade</taxon>
        <taxon>Phaseoleae</taxon>
        <taxon>Mucuna</taxon>
    </lineage>
</organism>
<reference evidence="9" key="1">
    <citation type="submission" date="2018-05" db="EMBL/GenBank/DDBJ databases">
        <title>Draft genome of Mucuna pruriens seed.</title>
        <authorList>
            <person name="Nnadi N.E."/>
            <person name="Vos R."/>
            <person name="Hasami M.H."/>
            <person name="Devisetty U.K."/>
            <person name="Aguiy J.C."/>
        </authorList>
    </citation>
    <scope>NUCLEOTIDE SEQUENCE [LARGE SCALE GENOMIC DNA]</scope>
    <source>
        <strain evidence="9">JCA_2017</strain>
    </source>
</reference>
<dbReference type="PANTHER" id="PTHR45631">
    <property type="entry name" value="OS07G0107800 PROTEIN-RELATED"/>
    <property type="match status" value="1"/>
</dbReference>
<gene>
    <name evidence="9" type="ORF">CR513_00452</name>
</gene>
<sequence length="599" mass="66351">MRFQQLKRTLDVSTLLSLEPGNAILFLFRFQENHQKSFPNRMPSGGAVDYDNMSPSVFLLWLVTIPLLLHSAPAFDPIGYLLDCGGSKEVTVDNLKYIPDGGYIKVGNSSLINKPDLLPILSTLRYFPDTSARKYCYLLPVIKGGKYLVKTTYYYGGFDGGKQPPVFDQIVEGTRWSVVNTTEDYAKGLSSYFDIIVVPSGKTLSICLARNAHTGTSSPFISALEVKNLDASLYNPTDFTKYALVTVARHAFGAQDIISFPDDKFNRMWQPFKDQNPIVASQSNITSSDFWNLPPVKVFGYGITTSRGKTIEVQWPPVSLPSTYYYISLYFQDNRTPSPYSWRVFDVSINGHTFFANLNATTEGVTVYATQWPLSGQTKITLSPGAGAPVGPVINAGEVYQILPLGGRTHTRDVIAMEQLARSIQNPPTDWNGDPCLPKGNSWTGVTCSNAFLARISILNLTSAGVTGTLPTSLAHLTALSHLWLGGNKLSGTIPDLGDLKELETLHLENNNFEGPFPASIEKLPKLREVMPISKGSYQKLKRNEVKEQRFMGEKEHIAIANSAGFVCDWRGFNAIVVSDRWGVELYCMLLLQILDAYL</sequence>
<dbReference type="InterPro" id="IPR024788">
    <property type="entry name" value="Malectin-like_Carb-bd_dom"/>
</dbReference>
<dbReference type="GO" id="GO:0016020">
    <property type="term" value="C:membrane"/>
    <property type="evidence" value="ECO:0007669"/>
    <property type="project" value="UniProtKB-SubCell"/>
</dbReference>
<evidence type="ECO:0000259" key="8">
    <source>
        <dbReference type="Pfam" id="PF12819"/>
    </source>
</evidence>
<dbReference type="Proteomes" id="UP000257109">
    <property type="component" value="Unassembled WGS sequence"/>
</dbReference>